<evidence type="ECO:0000313" key="2">
    <source>
        <dbReference type="Proteomes" id="UP000470470"/>
    </source>
</evidence>
<proteinExistence type="predicted"/>
<dbReference type="Proteomes" id="UP000470470">
    <property type="component" value="Unassembled WGS sequence"/>
</dbReference>
<protein>
    <submittedName>
        <fullName evidence="1">Uncharacterized protein</fullName>
    </submittedName>
</protein>
<name>A0A7K3WDM6_9ACTN</name>
<gene>
    <name evidence="1" type="ORF">G1H19_06280</name>
</gene>
<dbReference type="RefSeq" id="WP_162392607.1">
    <property type="nucleotide sequence ID" value="NZ_JAABOZ010000002.1"/>
</dbReference>
<dbReference type="EMBL" id="JAAGWK010000009">
    <property type="protein sequence ID" value="NEL53613.1"/>
    <property type="molecule type" value="Genomic_DNA"/>
</dbReference>
<reference evidence="1 2" key="1">
    <citation type="submission" date="2020-02" db="EMBL/GenBank/DDBJ databases">
        <title>The whole genome sequence of CPCC 205119.</title>
        <authorList>
            <person name="Jiang Z."/>
        </authorList>
    </citation>
    <scope>NUCLEOTIDE SEQUENCE [LARGE SCALE GENOMIC DNA]</scope>
    <source>
        <strain evidence="1 2">CPCC 205119</strain>
    </source>
</reference>
<accession>A0A7K3WDM6</accession>
<keyword evidence="2" id="KW-1185">Reference proteome</keyword>
<evidence type="ECO:0000313" key="1">
    <source>
        <dbReference type="EMBL" id="NEL53613.1"/>
    </source>
</evidence>
<sequence length="83" mass="9003">MDTYAVGFARPDRWKADAEQTAPWHAVEAHRPPGELDGEIELAVCGAIVQVWGSQDWGRVVIGRRACQVCRQASASPSLSRAG</sequence>
<organism evidence="1 2">
    <name type="scientific">Goekera deserti</name>
    <dbReference type="NCBI Taxonomy" id="2497753"/>
    <lineage>
        <taxon>Bacteria</taxon>
        <taxon>Bacillati</taxon>
        <taxon>Actinomycetota</taxon>
        <taxon>Actinomycetes</taxon>
        <taxon>Geodermatophilales</taxon>
        <taxon>Geodermatophilaceae</taxon>
        <taxon>Goekera</taxon>
    </lineage>
</organism>
<comment type="caution">
    <text evidence="1">The sequence shown here is derived from an EMBL/GenBank/DDBJ whole genome shotgun (WGS) entry which is preliminary data.</text>
</comment>
<dbReference type="AlphaFoldDB" id="A0A7K3WDM6"/>